<accession>A0A679HPG1</accession>
<protein>
    <recommendedName>
        <fullName evidence="3">DUF3078 domain-containing protein</fullName>
    </recommendedName>
</protein>
<evidence type="ECO:0008006" key="3">
    <source>
        <dbReference type="Google" id="ProtNLM"/>
    </source>
</evidence>
<gene>
    <name evidence="1" type="ORF">BatF92_26600</name>
</gene>
<sequence length="315" mass="35597">MRSITYYLIPITYYFTLNLNHMDKIRFFFIALLGMGAAHLSAQTADSTQTSPWTTEGFAGLKLTQVSLTNWSAGGDNSVAFDLQGTYQANYKKGKHIWNNRLELAYGLNKTGEDGMRKANDKIYMNTNYGYSIAKNWYASAFTTFQTQFSPGYDYSVNKDVAISEFMSPAYLTTGLGFTYDPGKIFTVVLSPASWRGTFVLNDRLSDEGAFGVDPGKHLLSSFGANLKGEVKYEFLKNMTVYSRLDLYSDYLHKPQNIDVNWEVQINMAINKWFSTTLTTNMVYDDDIKIVQKDGSKGSRLQFKEVLGVGVQFNF</sequence>
<evidence type="ECO:0000313" key="1">
    <source>
        <dbReference type="EMBL" id="BCA50718.1"/>
    </source>
</evidence>
<dbReference type="Proteomes" id="UP000500882">
    <property type="component" value="Chromosome"/>
</dbReference>
<reference evidence="1 2" key="1">
    <citation type="submission" date="2020-02" db="EMBL/GenBank/DDBJ databases">
        <title>Whole-genome sequencing and comparative analysis of the genomes of Bacteroides thetaiotaomicron and Escherichia coli isolated from a healthy resident in Vietnam.</title>
        <authorList>
            <person name="Mohsin M."/>
            <person name="Tanaka K."/>
            <person name="Kawahara R."/>
            <person name="Kondo S."/>
            <person name="Noguchi H."/>
            <person name="Motooka D."/>
            <person name="Nakamura S."/>
            <person name="Khong D.T."/>
            <person name="Nguyen T.N."/>
            <person name="Tran H.T."/>
            <person name="Yamamoto Y."/>
        </authorList>
    </citation>
    <scope>NUCLEOTIDE SEQUENCE [LARGE SCALE GENOMIC DNA]</scope>
    <source>
        <strain evidence="1 2">F9-2</strain>
    </source>
</reference>
<proteinExistence type="predicted"/>
<organism evidence="1 2">
    <name type="scientific">Bacteroides thetaiotaomicron</name>
    <dbReference type="NCBI Taxonomy" id="818"/>
    <lineage>
        <taxon>Bacteria</taxon>
        <taxon>Pseudomonadati</taxon>
        <taxon>Bacteroidota</taxon>
        <taxon>Bacteroidia</taxon>
        <taxon>Bacteroidales</taxon>
        <taxon>Bacteroidaceae</taxon>
        <taxon>Bacteroides</taxon>
    </lineage>
</organism>
<dbReference type="Pfam" id="PF11276">
    <property type="entry name" value="DUF3078"/>
    <property type="match status" value="1"/>
</dbReference>
<dbReference type="EMBL" id="AP022660">
    <property type="protein sequence ID" value="BCA50718.1"/>
    <property type="molecule type" value="Genomic_DNA"/>
</dbReference>
<evidence type="ECO:0000313" key="2">
    <source>
        <dbReference type="Proteomes" id="UP000500882"/>
    </source>
</evidence>
<dbReference type="AlphaFoldDB" id="A0A679HPG1"/>
<dbReference type="InterPro" id="IPR021428">
    <property type="entry name" value="DUF3078"/>
</dbReference>
<name>A0A679HPG1_BACT4</name>